<proteinExistence type="predicted"/>
<dbReference type="Pfam" id="PF26344">
    <property type="entry name" value="YuzC"/>
    <property type="match status" value="1"/>
</dbReference>
<dbReference type="InterPro" id="IPR058870">
    <property type="entry name" value="YuzC"/>
</dbReference>
<comment type="caution">
    <text evidence="1">The sequence shown here is derived from an EMBL/GenBank/DDBJ whole genome shotgun (WGS) entry which is preliminary data.</text>
</comment>
<dbReference type="Proteomes" id="UP001596071">
    <property type="component" value="Unassembled WGS sequence"/>
</dbReference>
<evidence type="ECO:0000313" key="1">
    <source>
        <dbReference type="EMBL" id="MFC5602787.1"/>
    </source>
</evidence>
<accession>A0ABW0TUW1</accession>
<evidence type="ECO:0008006" key="3">
    <source>
        <dbReference type="Google" id="ProtNLM"/>
    </source>
</evidence>
<dbReference type="EMBL" id="JBHSNP010000010">
    <property type="protein sequence ID" value="MFC5602787.1"/>
    <property type="molecule type" value="Genomic_DNA"/>
</dbReference>
<dbReference type="RefSeq" id="WP_381442988.1">
    <property type="nucleotide sequence ID" value="NZ_JBHSNP010000010.1"/>
</dbReference>
<protein>
    <recommendedName>
        <fullName evidence="3">Inner spore coat protein</fullName>
    </recommendedName>
</protein>
<reference evidence="2" key="1">
    <citation type="journal article" date="2019" name="Int. J. Syst. Evol. Microbiol.">
        <title>The Global Catalogue of Microorganisms (GCM) 10K type strain sequencing project: providing services to taxonomists for standard genome sequencing and annotation.</title>
        <authorList>
            <consortium name="The Broad Institute Genomics Platform"/>
            <consortium name="The Broad Institute Genome Sequencing Center for Infectious Disease"/>
            <person name="Wu L."/>
            <person name="Ma J."/>
        </authorList>
    </citation>
    <scope>NUCLEOTIDE SEQUENCE [LARGE SCALE GENOMIC DNA]</scope>
    <source>
        <strain evidence="2">KACC 11299</strain>
    </source>
</reference>
<sequence length="134" mass="15237">MYYSSFPYGFDSRQQAYMPVHPGYMAMPTPTPQNGRSPYPPVNTRKFSESANRFKQVLNQANLFIGTLTASDDFARRLMDAAQRSDQKEVERLVRSTGVTIKYTLNYTPSGIRIDFSNSDAQNSCCVLRMALSW</sequence>
<keyword evidence="2" id="KW-1185">Reference proteome</keyword>
<gene>
    <name evidence="1" type="ORF">ACFPTP_06105</name>
</gene>
<name>A0ABW0TUW1_9BACL</name>
<evidence type="ECO:0000313" key="2">
    <source>
        <dbReference type="Proteomes" id="UP001596071"/>
    </source>
</evidence>
<organism evidence="1 2">
    <name type="scientific">Sporosarcina koreensis</name>
    <dbReference type="NCBI Taxonomy" id="334735"/>
    <lineage>
        <taxon>Bacteria</taxon>
        <taxon>Bacillati</taxon>
        <taxon>Bacillota</taxon>
        <taxon>Bacilli</taxon>
        <taxon>Bacillales</taxon>
        <taxon>Caryophanaceae</taxon>
        <taxon>Sporosarcina</taxon>
    </lineage>
</organism>